<evidence type="ECO:0008006" key="4">
    <source>
        <dbReference type="Google" id="ProtNLM"/>
    </source>
</evidence>
<organism evidence="2 3">
    <name type="scientific">Streptomyces purpurascens</name>
    <dbReference type="NCBI Taxonomy" id="1924"/>
    <lineage>
        <taxon>Bacteria</taxon>
        <taxon>Bacillati</taxon>
        <taxon>Actinomycetota</taxon>
        <taxon>Actinomycetes</taxon>
        <taxon>Kitasatosporales</taxon>
        <taxon>Streptomycetaceae</taxon>
        <taxon>Streptomyces</taxon>
    </lineage>
</organism>
<dbReference type="Gene3D" id="3.40.309.10">
    <property type="entry name" value="Aldehyde Dehydrogenase, Chain A, domain 2"/>
    <property type="match status" value="1"/>
</dbReference>
<dbReference type="Proteomes" id="UP001621512">
    <property type="component" value="Chromosome"/>
</dbReference>
<evidence type="ECO:0000256" key="1">
    <source>
        <dbReference type="SAM" id="MobiDB-lite"/>
    </source>
</evidence>
<proteinExistence type="predicted"/>
<feature type="region of interest" description="Disordered" evidence="1">
    <location>
        <begin position="59"/>
        <end position="78"/>
    </location>
</feature>
<evidence type="ECO:0000313" key="2">
    <source>
        <dbReference type="EMBL" id="WTW30879.1"/>
    </source>
</evidence>
<gene>
    <name evidence="2" type="ORF">OHU35_34440</name>
</gene>
<protein>
    <recommendedName>
        <fullName evidence="4">Aldehyde dehydrogenase</fullName>
    </recommendedName>
</protein>
<dbReference type="InterPro" id="IPR016163">
    <property type="entry name" value="Ald_DH_C"/>
</dbReference>
<dbReference type="SUPFAM" id="SSF53720">
    <property type="entry name" value="ALDH-like"/>
    <property type="match status" value="1"/>
</dbReference>
<dbReference type="RefSeq" id="WP_229872748.1">
    <property type="nucleotide sequence ID" value="NZ_BMUK01000001.1"/>
</dbReference>
<accession>A0ABZ1MUW5</accession>
<dbReference type="InterPro" id="IPR016161">
    <property type="entry name" value="Ald_DH/histidinol_DH"/>
</dbReference>
<dbReference type="EMBL" id="CP108341">
    <property type="protein sequence ID" value="WTW30879.1"/>
    <property type="molecule type" value="Genomic_DNA"/>
</dbReference>
<reference evidence="2 3" key="1">
    <citation type="submission" date="2022-10" db="EMBL/GenBank/DDBJ databases">
        <title>The complete genomes of actinobacterial strains from the NBC collection.</title>
        <authorList>
            <person name="Joergensen T.S."/>
            <person name="Alvarez Arevalo M."/>
            <person name="Sterndorff E.B."/>
            <person name="Faurdal D."/>
            <person name="Vuksanovic O."/>
            <person name="Mourched A.-S."/>
            <person name="Charusanti P."/>
            <person name="Shaw S."/>
            <person name="Blin K."/>
            <person name="Weber T."/>
        </authorList>
    </citation>
    <scope>NUCLEOTIDE SEQUENCE [LARGE SCALE GENOMIC DNA]</scope>
    <source>
        <strain evidence="2 3">NBC_00017</strain>
    </source>
</reference>
<keyword evidence="3" id="KW-1185">Reference proteome</keyword>
<sequence>MLPGGWSEADLRYQAEHIATQKLHHNGYNCVASQAVVVNADWAQKDRFLAHLRAALADAPARSPHYPGSDDRGAHALDTYGDDAERLGAGRVLITGLAPAEPGPALTTEHFAPVLAVLKLPR</sequence>
<evidence type="ECO:0000313" key="3">
    <source>
        <dbReference type="Proteomes" id="UP001621512"/>
    </source>
</evidence>
<name>A0ABZ1MUW5_STREF</name>